<reference evidence="2 3" key="1">
    <citation type="journal article" date="2001" name="J. Bacteriol.">
        <title>Genome sequence and comparative analysis of the solvent-producing bacterium Clostridium acetobutylicum.</title>
        <authorList>
            <person name="Nolling J."/>
            <person name="Breton G."/>
            <person name="Omelchenko M.V."/>
            <person name="Makarova K.S."/>
            <person name="Zeng Q."/>
            <person name="Gibson R."/>
            <person name="Lee H.M."/>
            <person name="Dubois J."/>
            <person name="Qiu D."/>
            <person name="Hitti J."/>
            <person name="Wolf Y.I."/>
            <person name="Tatusov R.L."/>
            <person name="Sabathe F."/>
            <person name="Doucette-Stamm L."/>
            <person name="Soucaille P."/>
            <person name="Daly M.J."/>
            <person name="Bennett G.N."/>
            <person name="Koonin E.V."/>
            <person name="Smith D.R."/>
        </authorList>
    </citation>
    <scope>NUCLEOTIDE SEQUENCE [LARGE SCALE GENOMIC DNA]</scope>
    <source>
        <strain evidence="3">ATCC 824 / DSM 792 / JCM 1419 / LMG 5710 / VKM B-1787</strain>
    </source>
</reference>
<dbReference type="Pfam" id="PF13566">
    <property type="entry name" value="DUF4130"/>
    <property type="match status" value="1"/>
</dbReference>
<proteinExistence type="predicted"/>
<dbReference type="STRING" id="272562.CA_C3344"/>
<name>Q97DX6_CLOAB</name>
<dbReference type="HOGENOM" id="CLU_068835_0_0_9"/>
<dbReference type="InterPro" id="IPR023875">
    <property type="entry name" value="DNA_repair_put"/>
</dbReference>
<evidence type="ECO:0000313" key="3">
    <source>
        <dbReference type="Proteomes" id="UP000000814"/>
    </source>
</evidence>
<dbReference type="AlphaFoldDB" id="Q97DX6"/>
<dbReference type="eggNOG" id="COG1573">
    <property type="taxonomic scope" value="Bacteria"/>
</dbReference>
<evidence type="ECO:0000313" key="2">
    <source>
        <dbReference type="EMBL" id="AAK81276.1"/>
    </source>
</evidence>
<dbReference type="OrthoDB" id="5290748at2"/>
<dbReference type="GeneID" id="44999839"/>
<feature type="domain" description="DUF4130" evidence="1">
    <location>
        <begin position="87"/>
        <end position="246"/>
    </location>
</feature>
<dbReference type="PATRIC" id="fig|272562.8.peg.3525"/>
<dbReference type="RefSeq" id="WP_010966616.1">
    <property type="nucleotide sequence ID" value="NC_003030.1"/>
</dbReference>
<evidence type="ECO:0000259" key="1">
    <source>
        <dbReference type="Pfam" id="PF13566"/>
    </source>
</evidence>
<dbReference type="InterPro" id="IPR025404">
    <property type="entry name" value="DUF4130"/>
</dbReference>
<accession>Q97DX6</accession>
<sequence>MPNRSNLIYYYDGSFEGLMCCVFESYEKNEIPVNILVTNNAQMTLFMAKEVATDLAKASRVIKSIPLKMGVNAFDFIKRVFLTCLEDKELNLLLFMRLGYTYGPKVMNMLSNDIVHILFKAVTHLNKESHLFKGFIRFSAFKDGLVAQIEPKNFILPLLSSHFCSRYPEEHFLIHDKTHDMALIYKPHKASIIPVEDMRLPDVTEEEKHFRKLWSLYYRTVEIEGRHNPKCRRTNMPKRYWKYLTEFNCVQNLD</sequence>
<dbReference type="KEGG" id="cac:CA_C3344"/>
<dbReference type="NCBIfam" id="TIGR03915">
    <property type="entry name" value="SAM_7_link_chp"/>
    <property type="match status" value="1"/>
</dbReference>
<gene>
    <name evidence="2" type="ordered locus">CA_C3344</name>
</gene>
<dbReference type="EMBL" id="AE001437">
    <property type="protein sequence ID" value="AAK81276.1"/>
    <property type="molecule type" value="Genomic_DNA"/>
</dbReference>
<organism evidence="2 3">
    <name type="scientific">Clostridium acetobutylicum (strain ATCC 824 / DSM 792 / JCM 1419 / IAM 19013 / LMG 5710 / NBRC 13948 / NRRL B-527 / VKM B-1787 / 2291 / W)</name>
    <dbReference type="NCBI Taxonomy" id="272562"/>
    <lineage>
        <taxon>Bacteria</taxon>
        <taxon>Bacillati</taxon>
        <taxon>Bacillota</taxon>
        <taxon>Clostridia</taxon>
        <taxon>Eubacteriales</taxon>
        <taxon>Clostridiaceae</taxon>
        <taxon>Clostridium</taxon>
    </lineage>
</organism>
<protein>
    <recommendedName>
        <fullName evidence="1">DUF4130 domain-containing protein</fullName>
    </recommendedName>
</protein>
<dbReference type="PIR" id="A97311">
    <property type="entry name" value="A97311"/>
</dbReference>
<keyword evidence="3" id="KW-1185">Reference proteome</keyword>
<dbReference type="Proteomes" id="UP000000814">
    <property type="component" value="Chromosome"/>
</dbReference>